<comment type="caution">
    <text evidence="7">The sequence shown here is derived from an EMBL/GenBank/DDBJ whole genome shotgun (WGS) entry which is preliminary data.</text>
</comment>
<evidence type="ECO:0000256" key="1">
    <source>
        <dbReference type="ARBA" id="ARBA00010333"/>
    </source>
</evidence>
<gene>
    <name evidence="7" type="ORF">FHW37_11677</name>
</gene>
<evidence type="ECO:0000256" key="5">
    <source>
        <dbReference type="SAM" id="SignalP"/>
    </source>
</evidence>
<dbReference type="SMART" id="SM00062">
    <property type="entry name" value="PBPb"/>
    <property type="match status" value="1"/>
</dbReference>
<dbReference type="RefSeq" id="WP_145643442.1">
    <property type="nucleotide sequence ID" value="NZ_VIWP01000016.1"/>
</dbReference>
<evidence type="ECO:0000313" key="8">
    <source>
        <dbReference type="Proteomes" id="UP000320653"/>
    </source>
</evidence>
<dbReference type="AlphaFoldDB" id="A0A561Q131"/>
<dbReference type="GO" id="GO:0030288">
    <property type="term" value="C:outer membrane-bounded periplasmic space"/>
    <property type="evidence" value="ECO:0007669"/>
    <property type="project" value="TreeGrafter"/>
</dbReference>
<dbReference type="EMBL" id="VIWP01000016">
    <property type="protein sequence ID" value="TWF44073.1"/>
    <property type="molecule type" value="Genomic_DNA"/>
</dbReference>
<dbReference type="PROSITE" id="PS01039">
    <property type="entry name" value="SBP_BACTERIAL_3"/>
    <property type="match status" value="1"/>
</dbReference>
<evidence type="ECO:0000256" key="2">
    <source>
        <dbReference type="ARBA" id="ARBA00022448"/>
    </source>
</evidence>
<evidence type="ECO:0000256" key="4">
    <source>
        <dbReference type="RuleBase" id="RU003744"/>
    </source>
</evidence>
<feature type="domain" description="Solute-binding protein family 3/N-terminal" evidence="6">
    <location>
        <begin position="55"/>
        <end position="273"/>
    </location>
</feature>
<proteinExistence type="inferred from homology"/>
<accession>A0A561Q131</accession>
<evidence type="ECO:0000256" key="3">
    <source>
        <dbReference type="ARBA" id="ARBA00022729"/>
    </source>
</evidence>
<dbReference type="GO" id="GO:0005576">
    <property type="term" value="C:extracellular region"/>
    <property type="evidence" value="ECO:0007669"/>
    <property type="project" value="TreeGrafter"/>
</dbReference>
<dbReference type="InterPro" id="IPR001638">
    <property type="entry name" value="Solute-binding_3/MltF_N"/>
</dbReference>
<evidence type="ECO:0000313" key="7">
    <source>
        <dbReference type="EMBL" id="TWF44073.1"/>
    </source>
</evidence>
<feature type="chain" id="PRO_5022207586" evidence="5">
    <location>
        <begin position="45"/>
        <end position="294"/>
    </location>
</feature>
<keyword evidence="2" id="KW-0813">Transport</keyword>
<dbReference type="Pfam" id="PF00497">
    <property type="entry name" value="SBP_bac_3"/>
    <property type="match status" value="1"/>
</dbReference>
<organism evidence="7 8">
    <name type="scientific">Neorhizobium alkalisoli</name>
    <dbReference type="NCBI Taxonomy" id="528178"/>
    <lineage>
        <taxon>Bacteria</taxon>
        <taxon>Pseudomonadati</taxon>
        <taxon>Pseudomonadota</taxon>
        <taxon>Alphaproteobacteria</taxon>
        <taxon>Hyphomicrobiales</taxon>
        <taxon>Rhizobiaceae</taxon>
        <taxon>Rhizobium/Agrobacterium group</taxon>
        <taxon>Neorhizobium</taxon>
    </lineage>
</organism>
<dbReference type="Gene3D" id="3.40.190.10">
    <property type="entry name" value="Periplasmic binding protein-like II"/>
    <property type="match status" value="2"/>
</dbReference>
<dbReference type="InterPro" id="IPR018313">
    <property type="entry name" value="SBP_3_CS"/>
</dbReference>
<protein>
    <submittedName>
        <fullName evidence="7">Amino acid ABC transporter substrate-binding protein (PAAT family)</fullName>
    </submittedName>
</protein>
<dbReference type="PANTHER" id="PTHR30085:SF6">
    <property type="entry name" value="ABC TRANSPORTER GLUTAMINE-BINDING PROTEIN GLNH"/>
    <property type="match status" value="1"/>
</dbReference>
<dbReference type="Proteomes" id="UP000320653">
    <property type="component" value="Unassembled WGS sequence"/>
</dbReference>
<dbReference type="InterPro" id="IPR051455">
    <property type="entry name" value="Bact_solute-bind_prot3"/>
</dbReference>
<sequence>MSLQSARKGNSADRRPLTSKLSKLCSAALFCVAGSFLAMPAAHADQLERVKDRGKLIVGIRNDYVPFGYIDEKGKNVGFEVDLARAVAKDLFGSEDAIEFVPVVASNRIEFLNAGRIDVIFATLGVNEERRKVIDFTEYYYMMAGMVLLAPKDATYAKWDDIRGKKICGSQGNLYNRMLTEKFGADLVLFTGTSEIYNAFETGRCDAIAYDGPNLNMKVTEPGWKEKYKIALDTIDYVPIAGGLRKGEPAFTAAVNKAIIKAEAAGIMVKGEESYHLGKSDYVVKRAEEAKAKM</sequence>
<dbReference type="CDD" id="cd13693">
    <property type="entry name" value="PBP2_polar_AA"/>
    <property type="match status" value="1"/>
</dbReference>
<reference evidence="7 8" key="1">
    <citation type="submission" date="2019-06" db="EMBL/GenBank/DDBJ databases">
        <title>Sorghum-associated microbial communities from plants grown in Nebraska, USA.</title>
        <authorList>
            <person name="Schachtman D."/>
        </authorList>
    </citation>
    <scope>NUCLEOTIDE SEQUENCE [LARGE SCALE GENOMIC DNA]</scope>
    <source>
        <strain evidence="7 8">1225</strain>
    </source>
</reference>
<feature type="signal peptide" evidence="5">
    <location>
        <begin position="1"/>
        <end position="44"/>
    </location>
</feature>
<comment type="similarity">
    <text evidence="1 4">Belongs to the bacterial solute-binding protein 3 family.</text>
</comment>
<dbReference type="OrthoDB" id="7240770at2"/>
<dbReference type="GO" id="GO:0006865">
    <property type="term" value="P:amino acid transport"/>
    <property type="evidence" value="ECO:0007669"/>
    <property type="project" value="TreeGrafter"/>
</dbReference>
<keyword evidence="3 5" id="KW-0732">Signal</keyword>
<evidence type="ECO:0000259" key="6">
    <source>
        <dbReference type="SMART" id="SM00062"/>
    </source>
</evidence>
<dbReference type="PANTHER" id="PTHR30085">
    <property type="entry name" value="AMINO ACID ABC TRANSPORTER PERMEASE"/>
    <property type="match status" value="1"/>
</dbReference>
<dbReference type="SUPFAM" id="SSF53850">
    <property type="entry name" value="Periplasmic binding protein-like II"/>
    <property type="match status" value="1"/>
</dbReference>
<keyword evidence="8" id="KW-1185">Reference proteome</keyword>
<name>A0A561Q131_9HYPH</name>